<dbReference type="InterPro" id="IPR052523">
    <property type="entry name" value="Trichothecene_AcTrans"/>
</dbReference>
<dbReference type="InterPro" id="IPR016181">
    <property type="entry name" value="Acyl_CoA_acyltransferase"/>
</dbReference>
<dbReference type="EMBL" id="JAVRRJ010000006">
    <property type="protein sequence ID" value="KAK5083466.1"/>
    <property type="molecule type" value="Genomic_DNA"/>
</dbReference>
<proteinExistence type="predicted"/>
<evidence type="ECO:0000313" key="3">
    <source>
        <dbReference type="Proteomes" id="UP001309876"/>
    </source>
</evidence>
<dbReference type="SUPFAM" id="SSF55729">
    <property type="entry name" value="Acyl-CoA N-acyltransferases (Nat)"/>
    <property type="match status" value="1"/>
</dbReference>
<dbReference type="GO" id="GO:0016747">
    <property type="term" value="F:acyltransferase activity, transferring groups other than amino-acyl groups"/>
    <property type="evidence" value="ECO:0007669"/>
    <property type="project" value="InterPro"/>
</dbReference>
<dbReference type="PANTHER" id="PTHR42791:SF1">
    <property type="entry name" value="N-ACETYLTRANSFERASE DOMAIN-CONTAINING PROTEIN"/>
    <property type="match status" value="1"/>
</dbReference>
<sequence>MAAASILAPALDSTIVIEKRSSTADRIAADPRSNSIRVVAPYEYKEAAKCLAEAFKDDHVVRYAIDTPDRAHWSEEEKYALHLQAMEYVTYAHCLKGLVTTVGPDYDCVALWMPPGKNIDDLLTILRSGMWRLNWQLSKEGRTRFFKEFLPLLASTKTEVLGERDNHAWYLNYIGTKAGSRGNGYARRLIEHVGDVADRAGQACYLESSHDINIKIYGKMGFTLRKQIWLGLDETIRMDVMVREPKGVLKEKI</sequence>
<organism evidence="2 3">
    <name type="scientific">Lithohypha guttulata</name>
    <dbReference type="NCBI Taxonomy" id="1690604"/>
    <lineage>
        <taxon>Eukaryota</taxon>
        <taxon>Fungi</taxon>
        <taxon>Dikarya</taxon>
        <taxon>Ascomycota</taxon>
        <taxon>Pezizomycotina</taxon>
        <taxon>Eurotiomycetes</taxon>
        <taxon>Chaetothyriomycetidae</taxon>
        <taxon>Chaetothyriales</taxon>
        <taxon>Trichomeriaceae</taxon>
        <taxon>Lithohypha</taxon>
    </lineage>
</organism>
<name>A0AAN7SWE2_9EURO</name>
<keyword evidence="3" id="KW-1185">Reference proteome</keyword>
<comment type="caution">
    <text evidence="2">The sequence shown here is derived from an EMBL/GenBank/DDBJ whole genome shotgun (WGS) entry which is preliminary data.</text>
</comment>
<dbReference type="Proteomes" id="UP001309876">
    <property type="component" value="Unassembled WGS sequence"/>
</dbReference>
<evidence type="ECO:0000259" key="1">
    <source>
        <dbReference type="PROSITE" id="PS51186"/>
    </source>
</evidence>
<dbReference type="Gene3D" id="3.40.630.30">
    <property type="match status" value="1"/>
</dbReference>
<protein>
    <recommendedName>
        <fullName evidence="1">N-acetyltransferase domain-containing protein</fullName>
    </recommendedName>
</protein>
<gene>
    <name evidence="2" type="ORF">LTR05_005968</name>
</gene>
<reference evidence="2 3" key="1">
    <citation type="submission" date="2023-08" db="EMBL/GenBank/DDBJ databases">
        <title>Black Yeasts Isolated from many extreme environments.</title>
        <authorList>
            <person name="Coleine C."/>
            <person name="Stajich J.E."/>
            <person name="Selbmann L."/>
        </authorList>
    </citation>
    <scope>NUCLEOTIDE SEQUENCE [LARGE SCALE GENOMIC DNA]</scope>
    <source>
        <strain evidence="2 3">CCFEE 5910</strain>
    </source>
</reference>
<accession>A0AAN7SWE2</accession>
<feature type="domain" description="N-acetyltransferase" evidence="1">
    <location>
        <begin position="117"/>
        <end position="243"/>
    </location>
</feature>
<dbReference type="InterPro" id="IPR000182">
    <property type="entry name" value="GNAT_dom"/>
</dbReference>
<dbReference type="PROSITE" id="PS51186">
    <property type="entry name" value="GNAT"/>
    <property type="match status" value="1"/>
</dbReference>
<evidence type="ECO:0000313" key="2">
    <source>
        <dbReference type="EMBL" id="KAK5083466.1"/>
    </source>
</evidence>
<dbReference type="Pfam" id="PF00583">
    <property type="entry name" value="Acetyltransf_1"/>
    <property type="match status" value="1"/>
</dbReference>
<dbReference type="AlphaFoldDB" id="A0AAN7SWE2"/>
<dbReference type="PANTHER" id="PTHR42791">
    <property type="entry name" value="GNAT FAMILY ACETYLTRANSFERASE"/>
    <property type="match status" value="1"/>
</dbReference>